<feature type="non-terminal residue" evidence="2">
    <location>
        <position position="1"/>
    </location>
</feature>
<feature type="non-terminal residue" evidence="2">
    <location>
        <position position="111"/>
    </location>
</feature>
<evidence type="ECO:0000256" key="1">
    <source>
        <dbReference type="SAM" id="MobiDB-lite"/>
    </source>
</evidence>
<feature type="compositionally biased region" description="Polar residues" evidence="1">
    <location>
        <begin position="22"/>
        <end position="33"/>
    </location>
</feature>
<gene>
    <name evidence="2" type="ORF">XENORESO_015796</name>
</gene>
<name>A0ABV0W9P6_9TELE</name>
<proteinExistence type="predicted"/>
<dbReference type="Proteomes" id="UP001444071">
    <property type="component" value="Unassembled WGS sequence"/>
</dbReference>
<organism evidence="2 3">
    <name type="scientific">Xenotaenia resolanae</name>
    <dbReference type="NCBI Taxonomy" id="208358"/>
    <lineage>
        <taxon>Eukaryota</taxon>
        <taxon>Metazoa</taxon>
        <taxon>Chordata</taxon>
        <taxon>Craniata</taxon>
        <taxon>Vertebrata</taxon>
        <taxon>Euteleostomi</taxon>
        <taxon>Actinopterygii</taxon>
        <taxon>Neopterygii</taxon>
        <taxon>Teleostei</taxon>
        <taxon>Neoteleostei</taxon>
        <taxon>Acanthomorphata</taxon>
        <taxon>Ovalentaria</taxon>
        <taxon>Atherinomorphae</taxon>
        <taxon>Cyprinodontiformes</taxon>
        <taxon>Goodeidae</taxon>
        <taxon>Xenotaenia</taxon>
    </lineage>
</organism>
<evidence type="ECO:0000313" key="2">
    <source>
        <dbReference type="EMBL" id="MEQ2265985.1"/>
    </source>
</evidence>
<dbReference type="EMBL" id="JAHRIM010035167">
    <property type="protein sequence ID" value="MEQ2265985.1"/>
    <property type="molecule type" value="Genomic_DNA"/>
</dbReference>
<reference evidence="2 3" key="1">
    <citation type="submission" date="2021-06" db="EMBL/GenBank/DDBJ databases">
        <authorList>
            <person name="Palmer J.M."/>
        </authorList>
    </citation>
    <scope>NUCLEOTIDE SEQUENCE [LARGE SCALE GENOMIC DNA]</scope>
    <source>
        <strain evidence="2 3">XR_2019</strain>
        <tissue evidence="2">Muscle</tissue>
    </source>
</reference>
<protein>
    <submittedName>
        <fullName evidence="2">Uncharacterized protein</fullName>
    </submittedName>
</protein>
<accession>A0ABV0W9P6</accession>
<evidence type="ECO:0000313" key="3">
    <source>
        <dbReference type="Proteomes" id="UP001444071"/>
    </source>
</evidence>
<sequence>NDKQSKKDNSNSIQPPVRPVQSHRQNPTFSFTPTVLGLSKHSSPGSSGRFSVVFCTAPRASGPWTFMRLLAAESTHTYTHHTTTCTMSCEQEFGDGVMGVTLTLRLLMHGK</sequence>
<keyword evidence="3" id="KW-1185">Reference proteome</keyword>
<comment type="caution">
    <text evidence="2">The sequence shown here is derived from an EMBL/GenBank/DDBJ whole genome shotgun (WGS) entry which is preliminary data.</text>
</comment>
<feature type="region of interest" description="Disordered" evidence="1">
    <location>
        <begin position="1"/>
        <end position="47"/>
    </location>
</feature>